<dbReference type="InterPro" id="IPR018966">
    <property type="entry name" value="VTC_domain"/>
</dbReference>
<evidence type="ECO:0000259" key="1">
    <source>
        <dbReference type="Pfam" id="PF09359"/>
    </source>
</evidence>
<evidence type="ECO:0000313" key="2">
    <source>
        <dbReference type="EMBL" id="CUO15030.1"/>
    </source>
</evidence>
<dbReference type="AlphaFoldDB" id="A0A174CT73"/>
<dbReference type="Proteomes" id="UP000095706">
    <property type="component" value="Unassembled WGS sequence"/>
</dbReference>
<dbReference type="EMBL" id="CYYV01000006">
    <property type="protein sequence ID" value="CUO15030.1"/>
    <property type="molecule type" value="Genomic_DNA"/>
</dbReference>
<gene>
    <name evidence="2" type="ORF">ERS852406_01364</name>
</gene>
<dbReference type="CDD" id="cd07750">
    <property type="entry name" value="PolyPPase_VTC_like"/>
    <property type="match status" value="1"/>
</dbReference>
<name>A0A174CT73_9FIRM</name>
<dbReference type="GO" id="GO:0006799">
    <property type="term" value="P:polyphosphate biosynthetic process"/>
    <property type="evidence" value="ECO:0007669"/>
    <property type="project" value="UniProtKB-ARBA"/>
</dbReference>
<reference evidence="2 3" key="1">
    <citation type="submission" date="2015-09" db="EMBL/GenBank/DDBJ databases">
        <authorList>
            <consortium name="Pathogen Informatics"/>
        </authorList>
    </citation>
    <scope>NUCLEOTIDE SEQUENCE [LARGE SCALE GENOMIC DNA]</scope>
    <source>
        <strain evidence="2 3">2789STDY5608849</strain>
    </source>
</reference>
<dbReference type="RefSeq" id="WP_070103193.1">
    <property type="nucleotide sequence ID" value="NZ_CYYV01000006.1"/>
</dbReference>
<dbReference type="Pfam" id="PF09359">
    <property type="entry name" value="VTC"/>
    <property type="match status" value="1"/>
</dbReference>
<protein>
    <submittedName>
        <fullName evidence="2">VTC domain</fullName>
    </submittedName>
</protein>
<accession>A0A174CT73</accession>
<evidence type="ECO:0000313" key="3">
    <source>
        <dbReference type="Proteomes" id="UP000095706"/>
    </source>
</evidence>
<sequence>MMQSQQIPMTFQRYETKYMLSPIMARKLRKSLPGHLQMDEYGLDTICSLYYDTTDHQLIRRSLEKPVYKEKLRLRSYGPAKETSPIYVELKKKYEGIVYKRRERMILSEAVPYLAGKSEPGFDSQILHEITWFRNYYRGLAPAMYIAYDRIACFGTEDRNFRVTFDTNIRWRTDNLCLDGPTEGTRLLEPGWYLMEVKTPGAVPLWFSKILDDLAIYPASFSKYGFAYQIENQKASEEKEEEKAFIPFTDIRQTVSKTAFC</sequence>
<organism evidence="2 3">
    <name type="scientific">Fusicatenibacter saccharivorans</name>
    <dbReference type="NCBI Taxonomy" id="1150298"/>
    <lineage>
        <taxon>Bacteria</taxon>
        <taxon>Bacillati</taxon>
        <taxon>Bacillota</taxon>
        <taxon>Clostridia</taxon>
        <taxon>Lachnospirales</taxon>
        <taxon>Lachnospiraceae</taxon>
        <taxon>Fusicatenibacter</taxon>
    </lineage>
</organism>
<dbReference type="Gene3D" id="3.20.100.30">
    <property type="entry name" value="VTC, catalytic tunnel domain"/>
    <property type="match status" value="1"/>
</dbReference>
<feature type="domain" description="VTC" evidence="1">
    <location>
        <begin position="12"/>
        <end position="229"/>
    </location>
</feature>
<dbReference type="InterPro" id="IPR042267">
    <property type="entry name" value="VTC_sf"/>
</dbReference>
<proteinExistence type="predicted"/>